<proteinExistence type="inferred from homology"/>
<evidence type="ECO:0000256" key="2">
    <source>
        <dbReference type="HAMAP-Rule" id="MF_01384"/>
    </source>
</evidence>
<dbReference type="EMBL" id="BAAARV010000025">
    <property type="protein sequence ID" value="GAA2347653.1"/>
    <property type="molecule type" value="Genomic_DNA"/>
</dbReference>
<keyword evidence="1 2" id="KW-0143">Chaperone</keyword>
<accession>A0ABN3GAT4</accession>
<keyword evidence="4" id="KW-1185">Reference proteome</keyword>
<gene>
    <name evidence="2" type="primary">ureD</name>
    <name evidence="3" type="ORF">GCM10010170_035540</name>
</gene>
<comment type="subcellular location">
    <subcellularLocation>
        <location evidence="2">Cytoplasm</location>
    </subcellularLocation>
</comment>
<name>A0ABN3GAT4_9ACTN</name>
<evidence type="ECO:0000313" key="3">
    <source>
        <dbReference type="EMBL" id="GAA2347653.1"/>
    </source>
</evidence>
<dbReference type="Proteomes" id="UP001501444">
    <property type="component" value="Unassembled WGS sequence"/>
</dbReference>
<comment type="similarity">
    <text evidence="2">Belongs to the UreD family.</text>
</comment>
<sequence>MRAAARIVAEREGHRSVLRVLKGEAPLLPRRTGPCAVHIVGGAAGPLGGDDLSLEIEVGPGAELWVRTVAASIALPGRDGAESRLAVHATVAEGGFLAFLPEPIVAAARCRHHNAATVALAGGAALVWREEAVFGRHGEPGGDLRLSASIVRNARPWYRSEVAVGPSHPDGPAILHGARVLSTLITTADLPGLPGRSDTWAAMPLSRGGTVVQALGDEVEQTRKVTAGIEELARSLQEQRGDLR</sequence>
<organism evidence="3 4">
    <name type="scientific">Dactylosporangium salmoneum</name>
    <dbReference type="NCBI Taxonomy" id="53361"/>
    <lineage>
        <taxon>Bacteria</taxon>
        <taxon>Bacillati</taxon>
        <taxon>Actinomycetota</taxon>
        <taxon>Actinomycetes</taxon>
        <taxon>Micromonosporales</taxon>
        <taxon>Micromonosporaceae</taxon>
        <taxon>Dactylosporangium</taxon>
    </lineage>
</organism>
<dbReference type="InterPro" id="IPR002669">
    <property type="entry name" value="UreD"/>
</dbReference>
<comment type="caution">
    <text evidence="3">The sequence shown here is derived from an EMBL/GenBank/DDBJ whole genome shotgun (WGS) entry which is preliminary data.</text>
</comment>
<evidence type="ECO:0000313" key="4">
    <source>
        <dbReference type="Proteomes" id="UP001501444"/>
    </source>
</evidence>
<dbReference type="HAMAP" id="MF_01384">
    <property type="entry name" value="UreD"/>
    <property type="match status" value="1"/>
</dbReference>
<keyword evidence="2" id="KW-0996">Nickel insertion</keyword>
<comment type="function">
    <text evidence="2">Required for maturation of urease via the functional incorporation of the urease nickel metallocenter.</text>
</comment>
<dbReference type="RefSeq" id="WP_344613503.1">
    <property type="nucleotide sequence ID" value="NZ_BAAARV010000025.1"/>
</dbReference>
<reference evidence="3 4" key="1">
    <citation type="journal article" date="2019" name="Int. J. Syst. Evol. Microbiol.">
        <title>The Global Catalogue of Microorganisms (GCM) 10K type strain sequencing project: providing services to taxonomists for standard genome sequencing and annotation.</title>
        <authorList>
            <consortium name="The Broad Institute Genomics Platform"/>
            <consortium name="The Broad Institute Genome Sequencing Center for Infectious Disease"/>
            <person name="Wu L."/>
            <person name="Ma J."/>
        </authorList>
    </citation>
    <scope>NUCLEOTIDE SEQUENCE [LARGE SCALE GENOMIC DNA]</scope>
    <source>
        <strain evidence="3 4">JCM 3272</strain>
    </source>
</reference>
<protein>
    <recommendedName>
        <fullName evidence="2">Urease accessory protein UreD</fullName>
    </recommendedName>
</protein>
<dbReference type="Pfam" id="PF01774">
    <property type="entry name" value="UreD"/>
    <property type="match status" value="1"/>
</dbReference>
<comment type="subunit">
    <text evidence="2">UreD, UreF and UreG form a complex that acts as a GTP-hydrolysis-dependent molecular chaperone, activating the urease apoprotein by helping to assemble the nickel containing metallocenter of UreC. The UreE protein probably delivers the nickel.</text>
</comment>
<keyword evidence="2" id="KW-0963">Cytoplasm</keyword>
<evidence type="ECO:0000256" key="1">
    <source>
        <dbReference type="ARBA" id="ARBA00023186"/>
    </source>
</evidence>